<evidence type="ECO:0000256" key="4">
    <source>
        <dbReference type="HAMAP-Rule" id="MF_00689"/>
    </source>
</evidence>
<proteinExistence type="inferred from homology"/>
<evidence type="ECO:0000256" key="1">
    <source>
        <dbReference type="ARBA" id="ARBA00022490"/>
    </source>
</evidence>
<name>A0ABV4BHZ6_9GAMM</name>
<keyword evidence="3 4" id="KW-0012">Acyltransferase</keyword>
<comment type="catalytic activity">
    <reaction evidence="4">
        <text>N-terminal L-glutamyl-[protein] + L-leucyl-tRNA(Leu) = N-terminal L-leucyl-L-glutamyl-[protein] + tRNA(Leu) + H(+)</text>
        <dbReference type="Rhea" id="RHEA:50412"/>
        <dbReference type="Rhea" id="RHEA-COMP:9613"/>
        <dbReference type="Rhea" id="RHEA-COMP:9622"/>
        <dbReference type="Rhea" id="RHEA-COMP:12664"/>
        <dbReference type="Rhea" id="RHEA-COMP:12668"/>
        <dbReference type="ChEBI" id="CHEBI:15378"/>
        <dbReference type="ChEBI" id="CHEBI:64721"/>
        <dbReference type="ChEBI" id="CHEBI:78442"/>
        <dbReference type="ChEBI" id="CHEBI:78494"/>
        <dbReference type="ChEBI" id="CHEBI:133041"/>
        <dbReference type="EC" id="2.3.2.29"/>
    </reaction>
</comment>
<dbReference type="InterPro" id="IPR017138">
    <property type="entry name" value="Asp_Glu_LeuTrfase"/>
</dbReference>
<evidence type="ECO:0000256" key="2">
    <source>
        <dbReference type="ARBA" id="ARBA00022679"/>
    </source>
</evidence>
<gene>
    <name evidence="4" type="primary">bpt</name>
    <name evidence="7" type="ORF">ABC977_11115</name>
</gene>
<protein>
    <recommendedName>
        <fullName evidence="4">Aspartate/glutamate leucyltransferase</fullName>
        <ecNumber evidence="4">2.3.2.29</ecNumber>
    </recommendedName>
</protein>
<evidence type="ECO:0000259" key="5">
    <source>
        <dbReference type="Pfam" id="PF04376"/>
    </source>
</evidence>
<comment type="subcellular location">
    <subcellularLocation>
        <location evidence="4">Cytoplasm</location>
    </subcellularLocation>
</comment>
<dbReference type="RefSeq" id="WP_369667342.1">
    <property type="nucleotide sequence ID" value="NZ_JBDKXB010000013.1"/>
</dbReference>
<evidence type="ECO:0000313" key="8">
    <source>
        <dbReference type="Proteomes" id="UP001564408"/>
    </source>
</evidence>
<evidence type="ECO:0000313" key="7">
    <source>
        <dbReference type="EMBL" id="MEY6432957.1"/>
    </source>
</evidence>
<dbReference type="PANTHER" id="PTHR21367">
    <property type="entry name" value="ARGININE-TRNA-PROTEIN TRANSFERASE 1"/>
    <property type="match status" value="1"/>
</dbReference>
<dbReference type="PANTHER" id="PTHR21367:SF1">
    <property type="entry name" value="ARGINYL-TRNA--PROTEIN TRANSFERASE 1"/>
    <property type="match status" value="1"/>
</dbReference>
<dbReference type="Pfam" id="PF04376">
    <property type="entry name" value="ATE_N"/>
    <property type="match status" value="1"/>
</dbReference>
<feature type="domain" description="N-end aminoacyl transferase N-terminal" evidence="5">
    <location>
        <begin position="22"/>
        <end position="90"/>
    </location>
</feature>
<dbReference type="Pfam" id="PF04377">
    <property type="entry name" value="ATE_C"/>
    <property type="match status" value="1"/>
</dbReference>
<dbReference type="GO" id="GO:0004057">
    <property type="term" value="F:arginyl-tRNA--protein transferase activity"/>
    <property type="evidence" value="ECO:0007669"/>
    <property type="project" value="UniProtKB-EC"/>
</dbReference>
<dbReference type="InterPro" id="IPR007471">
    <property type="entry name" value="N-end_Aminoacyl_Trfase_N"/>
</dbReference>
<dbReference type="NCBIfam" id="NF002341">
    <property type="entry name" value="PRK01305.1-1"/>
    <property type="match status" value="1"/>
</dbReference>
<keyword evidence="1 4" id="KW-0963">Cytoplasm</keyword>
<dbReference type="EMBL" id="JBDKXB010000013">
    <property type="protein sequence ID" value="MEY6432957.1"/>
    <property type="molecule type" value="Genomic_DNA"/>
</dbReference>
<reference evidence="7 8" key="1">
    <citation type="submission" date="2024-05" db="EMBL/GenBank/DDBJ databases">
        <title>Genome Sequence and Characterization of the New Strain Purple Sulfur Bacterium of Genus Thioalkalicoccus.</title>
        <authorList>
            <person name="Bryantseva I.A."/>
            <person name="Kyndt J.A."/>
            <person name="Imhoff J.F."/>
        </authorList>
    </citation>
    <scope>NUCLEOTIDE SEQUENCE [LARGE SCALE GENOMIC DNA]</scope>
    <source>
        <strain evidence="7 8">Um2</strain>
    </source>
</reference>
<dbReference type="SUPFAM" id="SSF55729">
    <property type="entry name" value="Acyl-CoA N-acyltransferases (Nat)"/>
    <property type="match status" value="1"/>
</dbReference>
<accession>A0ABV4BHZ6</accession>
<dbReference type="InterPro" id="IPR016181">
    <property type="entry name" value="Acyl_CoA_acyltransferase"/>
</dbReference>
<comment type="caution">
    <text evidence="7">The sequence shown here is derived from an EMBL/GenBank/DDBJ whole genome shotgun (WGS) entry which is preliminary data.</text>
</comment>
<comment type="catalytic activity">
    <reaction evidence="4">
        <text>N-terminal L-aspartyl-[protein] + L-leucyl-tRNA(Leu) = N-terminal L-leucyl-L-aspartyl-[protein] + tRNA(Leu) + H(+)</text>
        <dbReference type="Rhea" id="RHEA:50420"/>
        <dbReference type="Rhea" id="RHEA-COMP:9613"/>
        <dbReference type="Rhea" id="RHEA-COMP:9622"/>
        <dbReference type="Rhea" id="RHEA-COMP:12669"/>
        <dbReference type="Rhea" id="RHEA-COMP:12674"/>
        <dbReference type="ChEBI" id="CHEBI:15378"/>
        <dbReference type="ChEBI" id="CHEBI:64720"/>
        <dbReference type="ChEBI" id="CHEBI:78442"/>
        <dbReference type="ChEBI" id="CHEBI:78494"/>
        <dbReference type="ChEBI" id="CHEBI:133042"/>
        <dbReference type="EC" id="2.3.2.29"/>
    </reaction>
</comment>
<dbReference type="EC" id="2.3.2.29" evidence="4"/>
<evidence type="ECO:0000259" key="6">
    <source>
        <dbReference type="Pfam" id="PF04377"/>
    </source>
</evidence>
<dbReference type="NCBIfam" id="NF002342">
    <property type="entry name" value="PRK01305.1-3"/>
    <property type="match status" value="1"/>
</dbReference>
<organism evidence="7 8">
    <name type="scientific">Thioalkalicoccus limnaeus</name>
    <dbReference type="NCBI Taxonomy" id="120681"/>
    <lineage>
        <taxon>Bacteria</taxon>
        <taxon>Pseudomonadati</taxon>
        <taxon>Pseudomonadota</taxon>
        <taxon>Gammaproteobacteria</taxon>
        <taxon>Chromatiales</taxon>
        <taxon>Chromatiaceae</taxon>
        <taxon>Thioalkalicoccus</taxon>
    </lineage>
</organism>
<sequence>MTDQAPSNQATLDLYLTGHQVCSYQAERQTRSLFVDPLAPINGSHYQWLLENGFRRSGRFIYRPACPNCRSCVPVRIPLADFVPDRSQRRNRRLNAGLTIHLRPAAFDPEHYALYRTYLRARHPDGAMAEGTEDNYRRFLLEPWGGETLFIEWRQGDRLVAVAVTDVLPAALSAVYTFFDPADSDLAPGTHAVLGQVAEGRHRGLEHLYLGYWIDDCRKMRYKERFRPLEAWDGRQWRRYQRGEPVGHGPAGKRSA</sequence>
<feature type="domain" description="N-end rule aminoacyl transferase C-terminal" evidence="6">
    <location>
        <begin position="110"/>
        <end position="232"/>
    </location>
</feature>
<dbReference type="InterPro" id="IPR007472">
    <property type="entry name" value="N-end_Aminoacyl_Trfase_C"/>
</dbReference>
<keyword evidence="8" id="KW-1185">Reference proteome</keyword>
<keyword evidence="2 4" id="KW-0808">Transferase</keyword>
<comment type="function">
    <text evidence="4">Functions in the N-end rule pathway of protein degradation where it conjugates Leu from its aminoacyl-tRNA to the N-termini of proteins containing an N-terminal aspartate or glutamate.</text>
</comment>
<dbReference type="Proteomes" id="UP001564408">
    <property type="component" value="Unassembled WGS sequence"/>
</dbReference>
<comment type="similarity">
    <text evidence="4">Belongs to the R-transferase family. Bpt subfamily.</text>
</comment>
<evidence type="ECO:0000256" key="3">
    <source>
        <dbReference type="ARBA" id="ARBA00023315"/>
    </source>
</evidence>
<dbReference type="HAMAP" id="MF_00689">
    <property type="entry name" value="Bpt"/>
    <property type="match status" value="1"/>
</dbReference>
<dbReference type="PIRSF" id="PIRSF037208">
    <property type="entry name" value="ATE_pro_prd"/>
    <property type="match status" value="1"/>
</dbReference>
<dbReference type="InterPro" id="IPR030700">
    <property type="entry name" value="N-end_Aminoacyl_Trfase"/>
</dbReference>
<dbReference type="NCBIfam" id="NF002346">
    <property type="entry name" value="PRK01305.2-3"/>
    <property type="match status" value="1"/>
</dbReference>